<sequence>MSLAFLVEASEQNQQDKATLDFVEANSTALTDYLEACTTLDPDSHVFSIDQRVEDIASALTKRKARLRGSDRDAIYVLSSIGAIDLVKELAVISESKSVLPDSPFQRDSDLVSGYQKSKMQPRSASTAPDLVIAPLKQGSDDSLK</sequence>
<accession>A0ACC2XWX2</accession>
<keyword evidence="2" id="KW-1185">Reference proteome</keyword>
<organism evidence="1 2">
    <name type="scientific">Naganishia onofrii</name>
    <dbReference type="NCBI Taxonomy" id="1851511"/>
    <lineage>
        <taxon>Eukaryota</taxon>
        <taxon>Fungi</taxon>
        <taxon>Dikarya</taxon>
        <taxon>Basidiomycota</taxon>
        <taxon>Agaricomycotina</taxon>
        <taxon>Tremellomycetes</taxon>
        <taxon>Filobasidiales</taxon>
        <taxon>Filobasidiaceae</taxon>
        <taxon>Naganishia</taxon>
    </lineage>
</organism>
<reference evidence="1" key="1">
    <citation type="submission" date="2023-04" db="EMBL/GenBank/DDBJ databases">
        <title>Draft Genome sequencing of Naganishia species isolated from polar environments using Oxford Nanopore Technology.</title>
        <authorList>
            <person name="Leo P."/>
            <person name="Venkateswaran K."/>
        </authorList>
    </citation>
    <scope>NUCLEOTIDE SEQUENCE</scope>
    <source>
        <strain evidence="1">DBVPG 5303</strain>
    </source>
</reference>
<name>A0ACC2XWX2_9TREE</name>
<evidence type="ECO:0000313" key="2">
    <source>
        <dbReference type="Proteomes" id="UP001234202"/>
    </source>
</evidence>
<dbReference type="Proteomes" id="UP001234202">
    <property type="component" value="Unassembled WGS sequence"/>
</dbReference>
<proteinExistence type="predicted"/>
<protein>
    <submittedName>
        <fullName evidence="1">Uncharacterized protein</fullName>
    </submittedName>
</protein>
<dbReference type="EMBL" id="JASBWV010000001">
    <property type="protein sequence ID" value="KAJ9127782.1"/>
    <property type="molecule type" value="Genomic_DNA"/>
</dbReference>
<comment type="caution">
    <text evidence="1">The sequence shown here is derived from an EMBL/GenBank/DDBJ whole genome shotgun (WGS) entry which is preliminary data.</text>
</comment>
<gene>
    <name evidence="1" type="ORF">QFC24_000065</name>
</gene>
<evidence type="ECO:0000313" key="1">
    <source>
        <dbReference type="EMBL" id="KAJ9127782.1"/>
    </source>
</evidence>